<sequence>MKLEHQLTLITWFSFGLLLVTCLNFGWFLFESSWYSLVSGLFLGLIWLIDLFFTLPLNQLNTFVLNKSRTDWGTFLMIVFLSILSVFMLIWIKVSINILLMVSATALARLELQTARFKDGQSFIILSILSTLGLILGWGLNHYFSFGHLESQFCLPFHLGCIPIPYHGKIPLPEN</sequence>
<feature type="transmembrane region" description="Helical" evidence="1">
    <location>
        <begin position="75"/>
        <end position="102"/>
    </location>
</feature>
<reference evidence="2" key="1">
    <citation type="submission" date="2019-10" db="EMBL/GenBank/DDBJ databases">
        <authorList>
            <consortium name="Genoscope - CEA"/>
            <person name="William W."/>
        </authorList>
    </citation>
    <scope>NUCLEOTIDE SEQUENCE [LARGE SCALE GENOMIC DNA]</scope>
    <source>
        <strain evidence="2">BBR_PRJEB10994</strain>
    </source>
</reference>
<feature type="transmembrane region" description="Helical" evidence="1">
    <location>
        <begin position="123"/>
        <end position="140"/>
    </location>
</feature>
<organism evidence="2 3">
    <name type="scientific">Planktothrix paucivesiculata PCC 9631</name>
    <dbReference type="NCBI Taxonomy" id="671071"/>
    <lineage>
        <taxon>Bacteria</taxon>
        <taxon>Bacillati</taxon>
        <taxon>Cyanobacteriota</taxon>
        <taxon>Cyanophyceae</taxon>
        <taxon>Oscillatoriophycideae</taxon>
        <taxon>Oscillatoriales</taxon>
        <taxon>Microcoleaceae</taxon>
        <taxon>Planktothrix</taxon>
    </lineage>
</organism>
<comment type="caution">
    <text evidence="2">The sequence shown here is derived from an EMBL/GenBank/DDBJ whole genome shotgun (WGS) entry which is preliminary data.</text>
</comment>
<dbReference type="AlphaFoldDB" id="A0A7Z9DYJ8"/>
<gene>
    <name evidence="2" type="ORF">PL9631_170001</name>
</gene>
<evidence type="ECO:0000313" key="3">
    <source>
        <dbReference type="Proteomes" id="UP000182190"/>
    </source>
</evidence>
<accession>A0A7Z9DYJ8</accession>
<feature type="transmembrane region" description="Helical" evidence="1">
    <location>
        <begin position="12"/>
        <end position="30"/>
    </location>
</feature>
<name>A0A7Z9DYJ8_9CYAN</name>
<protein>
    <submittedName>
        <fullName evidence="2">Uncharacterized protein</fullName>
    </submittedName>
</protein>
<evidence type="ECO:0000313" key="2">
    <source>
        <dbReference type="EMBL" id="VXD15881.1"/>
    </source>
</evidence>
<evidence type="ECO:0000256" key="1">
    <source>
        <dbReference type="SAM" id="Phobius"/>
    </source>
</evidence>
<dbReference type="Proteomes" id="UP000182190">
    <property type="component" value="Unassembled WGS sequence"/>
</dbReference>
<feature type="transmembrane region" description="Helical" evidence="1">
    <location>
        <begin position="37"/>
        <end position="55"/>
    </location>
</feature>
<keyword evidence="1" id="KW-1133">Transmembrane helix</keyword>
<keyword evidence="1" id="KW-0812">Transmembrane</keyword>
<proteinExistence type="predicted"/>
<keyword evidence="1" id="KW-0472">Membrane</keyword>
<keyword evidence="3" id="KW-1185">Reference proteome</keyword>
<dbReference type="EMBL" id="CZCS02000079">
    <property type="protein sequence ID" value="VXD15881.1"/>
    <property type="molecule type" value="Genomic_DNA"/>
</dbReference>